<keyword evidence="3" id="KW-1185">Reference proteome</keyword>
<dbReference type="Pfam" id="PF11360">
    <property type="entry name" value="DUF3110"/>
    <property type="match status" value="1"/>
</dbReference>
<sequence length="369" mass="40570">MRQRGYVSHEGSRGIGKQDSPLPHVSGRRSVFAWRRDDIPLFDRLAIDVDRPGVAIALGIEGFSAAGELISRNSISTGYGDGVCSDCRGSGGVYSGVANSVGVVVVGPGSARSSCSSEGIRTGSLFVQNRVCRRFDALRRLNCVGNNEESGTGEEEAKPRDDDDEVDQALNLDGQIPTSSDGFLKQVSSNAYDLRRQLEQNIESSSYDVLEANPWRESSKPVYVLAQDENRLLTMRTRRARSEVERELGMLFPKRGSRRGRQGRPSSQLRDDETTASPTGADTRFRMLVEDVREGVLVFEDLEDATRYCSLLDGEGKGCTGVAELDASDVFAVCQKTQRLAVLFRRGTTPPQPDRLQLNLKARKRSLED</sequence>
<reference evidence="2" key="1">
    <citation type="submission" date="2016-03" db="EMBL/GenBank/DDBJ databases">
        <title>Mechanisms controlling the formation of the plant cell surface in tip-growing cells are functionally conserved among land plants.</title>
        <authorList>
            <person name="Honkanen S."/>
            <person name="Jones V.A."/>
            <person name="Morieri G."/>
            <person name="Champion C."/>
            <person name="Hetherington A.J."/>
            <person name="Kelly S."/>
            <person name="Saint-Marcoux D."/>
            <person name="Proust H."/>
            <person name="Prescott H."/>
            <person name="Dolan L."/>
        </authorList>
    </citation>
    <scope>NUCLEOTIDE SEQUENCE [LARGE SCALE GENOMIC DNA]</scope>
    <source>
        <tissue evidence="2">Whole gametophyte</tissue>
    </source>
</reference>
<accession>A0A176W869</accession>
<dbReference type="PANTHER" id="PTHR37178">
    <property type="entry name" value="PLANT/PROTEIN"/>
    <property type="match status" value="1"/>
</dbReference>
<evidence type="ECO:0000313" key="3">
    <source>
        <dbReference type="Proteomes" id="UP000077202"/>
    </source>
</evidence>
<dbReference type="Proteomes" id="UP000077202">
    <property type="component" value="Unassembled WGS sequence"/>
</dbReference>
<dbReference type="AlphaFoldDB" id="A0A176W869"/>
<feature type="region of interest" description="Disordered" evidence="1">
    <location>
        <begin position="248"/>
        <end position="281"/>
    </location>
</feature>
<name>A0A176W869_MARPO</name>
<organism evidence="2 3">
    <name type="scientific">Marchantia polymorpha subsp. ruderalis</name>
    <dbReference type="NCBI Taxonomy" id="1480154"/>
    <lineage>
        <taxon>Eukaryota</taxon>
        <taxon>Viridiplantae</taxon>
        <taxon>Streptophyta</taxon>
        <taxon>Embryophyta</taxon>
        <taxon>Marchantiophyta</taxon>
        <taxon>Marchantiopsida</taxon>
        <taxon>Marchantiidae</taxon>
        <taxon>Marchantiales</taxon>
        <taxon>Marchantiaceae</taxon>
        <taxon>Marchantia</taxon>
    </lineage>
</organism>
<dbReference type="PANTHER" id="PTHR37178:SF1">
    <property type="entry name" value="PLANT_PROTEIN"/>
    <property type="match status" value="1"/>
</dbReference>
<comment type="caution">
    <text evidence="2">The sequence shown here is derived from an EMBL/GenBank/DDBJ whole genome shotgun (WGS) entry which is preliminary data.</text>
</comment>
<dbReference type="InterPro" id="IPR021503">
    <property type="entry name" value="DUF3110"/>
</dbReference>
<feature type="region of interest" description="Disordered" evidence="1">
    <location>
        <begin position="1"/>
        <end position="24"/>
    </location>
</feature>
<evidence type="ECO:0000256" key="1">
    <source>
        <dbReference type="SAM" id="MobiDB-lite"/>
    </source>
</evidence>
<gene>
    <name evidence="2" type="ORF">AXG93_3102s1060</name>
</gene>
<protein>
    <submittedName>
        <fullName evidence="2">Uncharacterized protein</fullName>
    </submittedName>
</protein>
<evidence type="ECO:0000313" key="2">
    <source>
        <dbReference type="EMBL" id="OAE29280.1"/>
    </source>
</evidence>
<dbReference type="EMBL" id="LVLJ01001475">
    <property type="protein sequence ID" value="OAE29280.1"/>
    <property type="molecule type" value="Genomic_DNA"/>
</dbReference>
<proteinExistence type="predicted"/>